<dbReference type="SUPFAM" id="SSF46689">
    <property type="entry name" value="Homeodomain-like"/>
    <property type="match status" value="2"/>
</dbReference>
<dbReference type="GO" id="GO:0003700">
    <property type="term" value="F:DNA-binding transcription factor activity"/>
    <property type="evidence" value="ECO:0007669"/>
    <property type="project" value="InterPro"/>
</dbReference>
<evidence type="ECO:0000256" key="2">
    <source>
        <dbReference type="ARBA" id="ARBA00023125"/>
    </source>
</evidence>
<reference evidence="5 6" key="1">
    <citation type="submission" date="2019-11" db="EMBL/GenBank/DDBJ databases">
        <title>Paenibacillus monticola sp. nov., a novel PGPR strain isolated from mountain sample in China.</title>
        <authorList>
            <person name="Zhao Q."/>
            <person name="Li H.-P."/>
            <person name="Zhang J.-L."/>
        </authorList>
    </citation>
    <scope>NUCLEOTIDE SEQUENCE [LARGE SCALE GENOMIC DNA]</scope>
    <source>
        <strain evidence="5 6">LC-T2</strain>
    </source>
</reference>
<dbReference type="Pfam" id="PF12833">
    <property type="entry name" value="HTH_18"/>
    <property type="match status" value="1"/>
</dbReference>
<sequence>MRHNNIKITGVDRMSHPNHAFPVLSARDKLLPFYLLGIGLHHEQEHIYRDPGIQDYQWIQCRSGEGKLKLSGTEHIVKQGMGMLLFPGQQHEYYALSGSWKVDWIIFDGSGSAGLFETVGIVDTCVFTLASPEYLLPGMKELLKAALTPQGQTLSNYACSAILYTLLTEIIQRISVEGSDTVGQQYERLKPVLDYIDQHYAEEITLQTLAGLMCVTPEYFCHLFKKMTGIRPISYVNQVRVNKSKELLLDNVQRGMQDIAHQVGFESASYYGAIFKKLERLTPGAFRRSYQKS</sequence>
<keyword evidence="2" id="KW-0238">DNA-binding</keyword>
<keyword evidence="1" id="KW-0805">Transcription regulation</keyword>
<accession>A0A7X2L1A1</accession>
<dbReference type="InterPro" id="IPR018060">
    <property type="entry name" value="HTH_AraC"/>
</dbReference>
<organism evidence="5 6">
    <name type="scientific">Paenibacillus monticola</name>
    <dbReference type="NCBI Taxonomy" id="2666075"/>
    <lineage>
        <taxon>Bacteria</taxon>
        <taxon>Bacillati</taxon>
        <taxon>Bacillota</taxon>
        <taxon>Bacilli</taxon>
        <taxon>Bacillales</taxon>
        <taxon>Paenibacillaceae</taxon>
        <taxon>Paenibacillus</taxon>
    </lineage>
</organism>
<dbReference type="InterPro" id="IPR018062">
    <property type="entry name" value="HTH_AraC-typ_CS"/>
</dbReference>
<dbReference type="PANTHER" id="PTHR43280">
    <property type="entry name" value="ARAC-FAMILY TRANSCRIPTIONAL REGULATOR"/>
    <property type="match status" value="1"/>
</dbReference>
<name>A0A7X2L1A1_9BACL</name>
<dbReference type="SMART" id="SM00342">
    <property type="entry name" value="HTH_ARAC"/>
    <property type="match status" value="1"/>
</dbReference>
<dbReference type="InterPro" id="IPR003313">
    <property type="entry name" value="AraC-bd"/>
</dbReference>
<evidence type="ECO:0000256" key="3">
    <source>
        <dbReference type="ARBA" id="ARBA00023163"/>
    </source>
</evidence>
<protein>
    <submittedName>
        <fullName evidence="5">Helix-turn-helix domain-containing protein</fullName>
    </submittedName>
</protein>
<keyword evidence="6" id="KW-1185">Reference proteome</keyword>
<dbReference type="EMBL" id="WJXB01000001">
    <property type="protein sequence ID" value="MRN52116.1"/>
    <property type="molecule type" value="Genomic_DNA"/>
</dbReference>
<evidence type="ECO:0000313" key="6">
    <source>
        <dbReference type="Proteomes" id="UP000463051"/>
    </source>
</evidence>
<evidence type="ECO:0000259" key="4">
    <source>
        <dbReference type="PROSITE" id="PS01124"/>
    </source>
</evidence>
<dbReference type="PANTHER" id="PTHR43280:SF28">
    <property type="entry name" value="HTH-TYPE TRANSCRIPTIONAL ACTIVATOR RHAS"/>
    <property type="match status" value="1"/>
</dbReference>
<dbReference type="AlphaFoldDB" id="A0A7X2L1A1"/>
<dbReference type="PROSITE" id="PS01124">
    <property type="entry name" value="HTH_ARAC_FAMILY_2"/>
    <property type="match status" value="1"/>
</dbReference>
<dbReference type="Gene3D" id="1.10.10.60">
    <property type="entry name" value="Homeodomain-like"/>
    <property type="match status" value="2"/>
</dbReference>
<dbReference type="Gene3D" id="2.60.120.280">
    <property type="entry name" value="Regulatory protein AraC"/>
    <property type="match status" value="1"/>
</dbReference>
<keyword evidence="3" id="KW-0804">Transcription</keyword>
<dbReference type="Proteomes" id="UP000463051">
    <property type="component" value="Unassembled WGS sequence"/>
</dbReference>
<comment type="caution">
    <text evidence="5">The sequence shown here is derived from an EMBL/GenBank/DDBJ whole genome shotgun (WGS) entry which is preliminary data.</text>
</comment>
<dbReference type="Pfam" id="PF02311">
    <property type="entry name" value="AraC_binding"/>
    <property type="match status" value="1"/>
</dbReference>
<dbReference type="GO" id="GO:0043565">
    <property type="term" value="F:sequence-specific DNA binding"/>
    <property type="evidence" value="ECO:0007669"/>
    <property type="project" value="InterPro"/>
</dbReference>
<dbReference type="SUPFAM" id="SSF51215">
    <property type="entry name" value="Regulatory protein AraC"/>
    <property type="match status" value="1"/>
</dbReference>
<proteinExistence type="predicted"/>
<dbReference type="InterPro" id="IPR037923">
    <property type="entry name" value="HTH-like"/>
</dbReference>
<dbReference type="InterPro" id="IPR009057">
    <property type="entry name" value="Homeodomain-like_sf"/>
</dbReference>
<evidence type="ECO:0000313" key="5">
    <source>
        <dbReference type="EMBL" id="MRN52116.1"/>
    </source>
</evidence>
<dbReference type="PROSITE" id="PS00041">
    <property type="entry name" value="HTH_ARAC_FAMILY_1"/>
    <property type="match status" value="1"/>
</dbReference>
<evidence type="ECO:0000256" key="1">
    <source>
        <dbReference type="ARBA" id="ARBA00023015"/>
    </source>
</evidence>
<gene>
    <name evidence="5" type="ORF">GJB61_03775</name>
</gene>
<feature type="domain" description="HTH araC/xylS-type" evidence="4">
    <location>
        <begin position="190"/>
        <end position="289"/>
    </location>
</feature>